<dbReference type="PATRIC" id="fig|452.5.peg.1649"/>
<gene>
    <name evidence="4" type="primary">ubiC</name>
    <name evidence="4" type="ORF">Lspi_1494</name>
</gene>
<dbReference type="InterPro" id="IPR028978">
    <property type="entry name" value="Chorismate_lyase_/UTRA_dom_sf"/>
</dbReference>
<evidence type="ECO:0000313" key="4">
    <source>
        <dbReference type="EMBL" id="KTD63975.1"/>
    </source>
</evidence>
<keyword evidence="5" id="KW-1185">Reference proteome</keyword>
<keyword evidence="1" id="KW-0963">Cytoplasm</keyword>
<keyword evidence="3" id="KW-0456">Lyase</keyword>
<dbReference type="Proteomes" id="UP000054877">
    <property type="component" value="Unassembled WGS sequence"/>
</dbReference>
<evidence type="ECO:0000256" key="2">
    <source>
        <dbReference type="ARBA" id="ARBA00022688"/>
    </source>
</evidence>
<dbReference type="OrthoDB" id="5646761at2"/>
<proteinExistence type="predicted"/>
<dbReference type="Gene3D" id="3.40.1410.10">
    <property type="entry name" value="Chorismate lyase-like"/>
    <property type="match status" value="1"/>
</dbReference>
<dbReference type="STRING" id="452.Lspi_1494"/>
<dbReference type="InterPro" id="IPR007440">
    <property type="entry name" value="Chorismate--pyruvate_lyase"/>
</dbReference>
<dbReference type="GO" id="GO:0008813">
    <property type="term" value="F:chorismate lyase activity"/>
    <property type="evidence" value="ECO:0007669"/>
    <property type="project" value="InterPro"/>
</dbReference>
<dbReference type="EMBL" id="LNYX01000014">
    <property type="protein sequence ID" value="KTD63975.1"/>
    <property type="molecule type" value="Genomic_DNA"/>
</dbReference>
<sequence>MFTSKHFYSPLITNPPTELLPWLTHKESLTEKLRQLAGEAKLQVLSQKKVMAGWWERYVLNVQEEWVIQRDILMQACQISCWYARTIIPEQVFEANRHFFDRLRSESLGALVFHEPEITRNQFKYYAIDKESLEFYWPKRHEAINDDETLWVRWSEFALNRRFSFYLAEILLPGLLKVAR</sequence>
<evidence type="ECO:0000256" key="1">
    <source>
        <dbReference type="ARBA" id="ARBA00022490"/>
    </source>
</evidence>
<dbReference type="PANTHER" id="PTHR38683:SF1">
    <property type="entry name" value="CHORISMATE PYRUVATE-LYASE"/>
    <property type="match status" value="1"/>
</dbReference>
<dbReference type="Pfam" id="PF04345">
    <property type="entry name" value="Chor_lyase"/>
    <property type="match status" value="1"/>
</dbReference>
<dbReference type="RefSeq" id="WP_058483418.1">
    <property type="nucleotide sequence ID" value="NZ_CAAAII010000001.1"/>
</dbReference>
<comment type="caution">
    <text evidence="4">The sequence shown here is derived from an EMBL/GenBank/DDBJ whole genome shotgun (WGS) entry which is preliminary data.</text>
</comment>
<organism evidence="4 5">
    <name type="scientific">Legionella spiritensis</name>
    <dbReference type="NCBI Taxonomy" id="452"/>
    <lineage>
        <taxon>Bacteria</taxon>
        <taxon>Pseudomonadati</taxon>
        <taxon>Pseudomonadota</taxon>
        <taxon>Gammaproteobacteria</taxon>
        <taxon>Legionellales</taxon>
        <taxon>Legionellaceae</taxon>
        <taxon>Legionella</taxon>
    </lineage>
</organism>
<protein>
    <submittedName>
        <fullName evidence="4">4-hydroxybenzoate synthetase</fullName>
    </submittedName>
</protein>
<accession>A0A0W0Z498</accession>
<evidence type="ECO:0000256" key="3">
    <source>
        <dbReference type="ARBA" id="ARBA00023239"/>
    </source>
</evidence>
<name>A0A0W0Z498_LEGSP</name>
<dbReference type="PANTHER" id="PTHR38683">
    <property type="entry name" value="CHORISMATE PYRUVATE-LYASE"/>
    <property type="match status" value="1"/>
</dbReference>
<dbReference type="GO" id="GO:0006744">
    <property type="term" value="P:ubiquinone biosynthetic process"/>
    <property type="evidence" value="ECO:0007669"/>
    <property type="project" value="UniProtKB-KW"/>
</dbReference>
<reference evidence="4 5" key="1">
    <citation type="submission" date="2015-11" db="EMBL/GenBank/DDBJ databases">
        <title>Genomic analysis of 38 Legionella species identifies large and diverse effector repertoires.</title>
        <authorList>
            <person name="Burstein D."/>
            <person name="Amaro F."/>
            <person name="Zusman T."/>
            <person name="Lifshitz Z."/>
            <person name="Cohen O."/>
            <person name="Gilbert J.A."/>
            <person name="Pupko T."/>
            <person name="Shuman H.A."/>
            <person name="Segal G."/>
        </authorList>
    </citation>
    <scope>NUCLEOTIDE SEQUENCE [LARGE SCALE GENOMIC DNA]</scope>
    <source>
        <strain evidence="4 5">Mt.St.Helens-9</strain>
    </source>
</reference>
<keyword evidence="2" id="KW-0831">Ubiquinone biosynthesis</keyword>
<dbReference type="AlphaFoldDB" id="A0A0W0Z498"/>
<evidence type="ECO:0000313" key="5">
    <source>
        <dbReference type="Proteomes" id="UP000054877"/>
    </source>
</evidence>
<dbReference type="SUPFAM" id="SSF64288">
    <property type="entry name" value="Chorismate lyase-like"/>
    <property type="match status" value="1"/>
</dbReference>
<dbReference type="GO" id="GO:0005829">
    <property type="term" value="C:cytosol"/>
    <property type="evidence" value="ECO:0007669"/>
    <property type="project" value="TreeGrafter"/>
</dbReference>